<dbReference type="AlphaFoldDB" id="A0A108CRR8"/>
<evidence type="ECO:0000313" key="1">
    <source>
        <dbReference type="EMBL" id="KWK79426.1"/>
    </source>
</evidence>
<reference evidence="1 2" key="1">
    <citation type="submission" date="2015-11" db="EMBL/GenBank/DDBJ databases">
        <title>Expanding the genomic diversity of Burkholderia species for the development of highly accurate diagnostics.</title>
        <authorList>
            <person name="Sahl J."/>
            <person name="Keim P."/>
            <person name="Wagner D."/>
        </authorList>
    </citation>
    <scope>NUCLEOTIDE SEQUENCE [LARGE SCALE GENOMIC DNA]</scope>
    <source>
        <strain evidence="1 2">MSMB782WGS</strain>
    </source>
</reference>
<sequence length="118" mass="12625">MIVASAETITTAALAALAPIKVYPDVAPAGSVAPYVVYQAVGGKAISTLDNESDDLQNCRMQIAVWSPIKGESVTVMQAVRRAMMVAGGIPIGAPVSEYEAGTRMYGRRLDFSIWYRE</sequence>
<evidence type="ECO:0008006" key="3">
    <source>
        <dbReference type="Google" id="ProtNLM"/>
    </source>
</evidence>
<dbReference type="InterPro" id="IPR053745">
    <property type="entry name" value="Viral_Tail_Comp_sf"/>
</dbReference>
<dbReference type="Proteomes" id="UP000065504">
    <property type="component" value="Unassembled WGS sequence"/>
</dbReference>
<organism evidence="1 2">
    <name type="scientific">Burkholderia ubonensis</name>
    <dbReference type="NCBI Taxonomy" id="101571"/>
    <lineage>
        <taxon>Bacteria</taxon>
        <taxon>Pseudomonadati</taxon>
        <taxon>Pseudomonadota</taxon>
        <taxon>Betaproteobacteria</taxon>
        <taxon>Burkholderiales</taxon>
        <taxon>Burkholderiaceae</taxon>
        <taxon>Burkholderia</taxon>
        <taxon>Burkholderia cepacia complex</taxon>
    </lineage>
</organism>
<gene>
    <name evidence="1" type="ORF">WM16_07745</name>
</gene>
<dbReference type="Pfam" id="PF11367">
    <property type="entry name" value="Tail_completion_gp17"/>
    <property type="match status" value="1"/>
</dbReference>
<dbReference type="Gene3D" id="3.30.2000.30">
    <property type="match status" value="1"/>
</dbReference>
<protein>
    <recommendedName>
        <fullName evidence="3">DUF3168 domain-containing protein</fullName>
    </recommendedName>
</protein>
<proteinExistence type="predicted"/>
<evidence type="ECO:0000313" key="2">
    <source>
        <dbReference type="Proteomes" id="UP000065504"/>
    </source>
</evidence>
<name>A0A108CRR8_9BURK</name>
<dbReference type="InterPro" id="IPR021508">
    <property type="entry name" value="Gp17-like"/>
</dbReference>
<accession>A0A108CRR8</accession>
<comment type="caution">
    <text evidence="1">The sequence shown here is derived from an EMBL/GenBank/DDBJ whole genome shotgun (WGS) entry which is preliminary data.</text>
</comment>
<dbReference type="EMBL" id="LPLU01000048">
    <property type="protein sequence ID" value="KWK79426.1"/>
    <property type="molecule type" value="Genomic_DNA"/>
</dbReference>